<reference evidence="1" key="1">
    <citation type="submission" date="2022-02" db="EMBL/GenBank/DDBJ databases">
        <authorList>
            <person name="Henning P.M."/>
            <person name="McCubbin A.G."/>
            <person name="Shore J.S."/>
        </authorList>
    </citation>
    <scope>NUCLEOTIDE SEQUENCE</scope>
    <source>
        <strain evidence="1">F60SS</strain>
        <tissue evidence="1">Leaves</tissue>
    </source>
</reference>
<evidence type="ECO:0000313" key="1">
    <source>
        <dbReference type="EMBL" id="KAJ4838549.1"/>
    </source>
</evidence>
<keyword evidence="2" id="KW-1185">Reference proteome</keyword>
<name>A0A9Q0FVA7_9ROSI</name>
<proteinExistence type="predicted"/>
<dbReference type="OrthoDB" id="1736998at2759"/>
<reference evidence="1" key="2">
    <citation type="journal article" date="2023" name="Plants (Basel)">
        <title>Annotation of the Turnera subulata (Passifloraceae) Draft Genome Reveals the S-Locus Evolved after the Divergence of Turneroideae from Passifloroideae in a Stepwise Manner.</title>
        <authorList>
            <person name="Henning P.M."/>
            <person name="Roalson E.H."/>
            <person name="Mir W."/>
            <person name="McCubbin A.G."/>
            <person name="Shore J.S."/>
        </authorList>
    </citation>
    <scope>NUCLEOTIDE SEQUENCE</scope>
    <source>
        <strain evidence="1">F60SS</strain>
    </source>
</reference>
<dbReference type="AlphaFoldDB" id="A0A9Q0FVA7"/>
<accession>A0A9Q0FVA7</accession>
<evidence type="ECO:0000313" key="2">
    <source>
        <dbReference type="Proteomes" id="UP001141552"/>
    </source>
</evidence>
<sequence>MCTVAAAAAQRGGGVEDDVVPEHHIEELPCALSGYTLLHLSRPLVPYYYSCAFLLHIISNEINWGPVKMAHCIIIKYETESS</sequence>
<dbReference type="EMBL" id="JAKUCV010003525">
    <property type="protein sequence ID" value="KAJ4838549.1"/>
    <property type="molecule type" value="Genomic_DNA"/>
</dbReference>
<protein>
    <submittedName>
        <fullName evidence="1">Uncharacterized protein</fullName>
    </submittedName>
</protein>
<comment type="caution">
    <text evidence="1">The sequence shown here is derived from an EMBL/GenBank/DDBJ whole genome shotgun (WGS) entry which is preliminary data.</text>
</comment>
<organism evidence="1 2">
    <name type="scientific">Turnera subulata</name>
    <dbReference type="NCBI Taxonomy" id="218843"/>
    <lineage>
        <taxon>Eukaryota</taxon>
        <taxon>Viridiplantae</taxon>
        <taxon>Streptophyta</taxon>
        <taxon>Embryophyta</taxon>
        <taxon>Tracheophyta</taxon>
        <taxon>Spermatophyta</taxon>
        <taxon>Magnoliopsida</taxon>
        <taxon>eudicotyledons</taxon>
        <taxon>Gunneridae</taxon>
        <taxon>Pentapetalae</taxon>
        <taxon>rosids</taxon>
        <taxon>fabids</taxon>
        <taxon>Malpighiales</taxon>
        <taxon>Passifloraceae</taxon>
        <taxon>Turnera</taxon>
    </lineage>
</organism>
<dbReference type="Proteomes" id="UP001141552">
    <property type="component" value="Unassembled WGS sequence"/>
</dbReference>
<gene>
    <name evidence="1" type="ORF">Tsubulata_032880</name>
</gene>